<feature type="transmembrane region" description="Helical" evidence="5">
    <location>
        <begin position="95"/>
        <end position="114"/>
    </location>
</feature>
<reference evidence="7" key="1">
    <citation type="journal article" date="2020" name="J. ISSAAS">
        <title>Lactobacilli and other gastrointestinal microbiota of Peromyscus leucopus, reservoir host for agents of Lyme disease and other zoonoses in North America.</title>
        <authorList>
            <person name="Milovic A."/>
            <person name="Bassam K."/>
            <person name="Shao H."/>
            <person name="Chatzistamou I."/>
            <person name="Tufts D.M."/>
            <person name="Diuk-Wasser M."/>
            <person name="Barbour A.G."/>
        </authorList>
    </citation>
    <scope>NUCLEOTIDE SEQUENCE</scope>
    <source>
        <strain evidence="7">LL4</strain>
    </source>
</reference>
<dbReference type="GO" id="GO:0016020">
    <property type="term" value="C:membrane"/>
    <property type="evidence" value="ECO:0007669"/>
    <property type="project" value="UniProtKB-SubCell"/>
</dbReference>
<gene>
    <name evidence="7" type="ORF">Helico5904_1430</name>
</gene>
<evidence type="ECO:0000256" key="2">
    <source>
        <dbReference type="ARBA" id="ARBA00022692"/>
    </source>
</evidence>
<keyword evidence="4 5" id="KW-0472">Membrane</keyword>
<proteinExistence type="predicted"/>
<evidence type="ECO:0000256" key="1">
    <source>
        <dbReference type="ARBA" id="ARBA00004370"/>
    </source>
</evidence>
<evidence type="ECO:0000256" key="3">
    <source>
        <dbReference type="ARBA" id="ARBA00022989"/>
    </source>
</evidence>
<name>A0A650EMF0_9HELI</name>
<sequence>MNFYKTFRVLDSVYLWLLGIGVGCIVACGMFATPVVFKASSFIPDFSIADSGLIMGNIFLKCNAFFNVLAVVIIIYEVISLAVSKRFAHSNQRRLWFVLGGISVIMIFLFTLYYTPFIMDAQSTGNLGTPEFDSMHKQSEYAFKILLVSLSALMIWRGILGSNNPSCCKEKA</sequence>
<evidence type="ECO:0000313" key="7">
    <source>
        <dbReference type="EMBL" id="QGT50471.1"/>
    </source>
</evidence>
<dbReference type="PROSITE" id="PS51257">
    <property type="entry name" value="PROKAR_LIPOPROTEIN"/>
    <property type="match status" value="1"/>
</dbReference>
<feature type="transmembrane region" description="Helical" evidence="5">
    <location>
        <begin position="12"/>
        <end position="37"/>
    </location>
</feature>
<dbReference type="InterPro" id="IPR025423">
    <property type="entry name" value="TMEM205-like"/>
</dbReference>
<dbReference type="Pfam" id="PF13664">
    <property type="entry name" value="DUF4149"/>
    <property type="match status" value="1"/>
</dbReference>
<comment type="subcellular location">
    <subcellularLocation>
        <location evidence="1">Membrane</location>
    </subcellularLocation>
</comment>
<feature type="domain" description="TMEM205-like" evidence="6">
    <location>
        <begin position="16"/>
        <end position="124"/>
    </location>
</feature>
<dbReference type="AlphaFoldDB" id="A0A650EMF0"/>
<keyword evidence="2 5" id="KW-0812">Transmembrane</keyword>
<evidence type="ECO:0000256" key="5">
    <source>
        <dbReference type="SAM" id="Phobius"/>
    </source>
</evidence>
<feature type="transmembrane region" description="Helical" evidence="5">
    <location>
        <begin position="64"/>
        <end position="83"/>
    </location>
</feature>
<keyword evidence="3 5" id="KW-1133">Transmembrane helix</keyword>
<evidence type="ECO:0000259" key="6">
    <source>
        <dbReference type="Pfam" id="PF13664"/>
    </source>
</evidence>
<accession>A0A650EMF0</accession>
<protein>
    <submittedName>
        <fullName evidence="7">Membrane protein</fullName>
    </submittedName>
</protein>
<evidence type="ECO:0000256" key="4">
    <source>
        <dbReference type="ARBA" id="ARBA00023136"/>
    </source>
</evidence>
<organism evidence="7">
    <name type="scientific">uncultured Helicobacter sp</name>
    <dbReference type="NCBI Taxonomy" id="175537"/>
    <lineage>
        <taxon>Bacteria</taxon>
        <taxon>Pseudomonadati</taxon>
        <taxon>Campylobacterota</taxon>
        <taxon>Epsilonproteobacteria</taxon>
        <taxon>Campylobacterales</taxon>
        <taxon>Helicobacteraceae</taxon>
        <taxon>Helicobacter</taxon>
        <taxon>environmental samples</taxon>
    </lineage>
</organism>
<feature type="transmembrane region" description="Helical" evidence="5">
    <location>
        <begin position="141"/>
        <end position="160"/>
    </location>
</feature>
<dbReference type="EMBL" id="MN577569">
    <property type="protein sequence ID" value="QGT50471.1"/>
    <property type="molecule type" value="Genomic_DNA"/>
</dbReference>